<proteinExistence type="predicted"/>
<dbReference type="Proteomes" id="UP000017938">
    <property type="component" value="Unassembled WGS sequence"/>
</dbReference>
<sequence length="323" mass="35512">MLRKRDIYDLFSAVYAVDRLCRERTPELHPREAVVGASCIRPRRFLYGEITLHGAFGFFRNADDHRLSVPVEPQLVKTRILLFQRGIVVYFVVYPAHCISGGCVGVERQLRNIHAVLEILIPHRNKLLHAVGVGVGICRVKHKEIDPRVGKHLKVLSHHPCIGGTVISEQRLTPEMMLSARTAAHVLPVALGQKRIAICGNDLVVVIRTAGSVFALPQEVENAYLSVAHAGILQGDLSAEGIGASKRAVFAGVFAGIAVGVRRELSAVLDYRVLLHRRLGFGGLCGIRDGCCARYCCCFRCSHVCLAFRFAENIGGVRSFCVC</sequence>
<dbReference type="AlphaFoldDB" id="R6TR28"/>
<dbReference type="EMBL" id="CBFW010000028">
    <property type="protein sequence ID" value="CDC70361.1"/>
    <property type="molecule type" value="Genomic_DNA"/>
</dbReference>
<comment type="caution">
    <text evidence="1">The sequence shown here is derived from an EMBL/GenBank/DDBJ whole genome shotgun (WGS) entry which is preliminary data.</text>
</comment>
<organism evidence="1 2">
    <name type="scientific">Candidatus Colimorpha enterica</name>
    <dbReference type="NCBI Taxonomy" id="3083063"/>
    <lineage>
        <taxon>Bacteria</taxon>
        <taxon>Pseudomonadati</taxon>
        <taxon>Bacteroidota</taxon>
        <taxon>Bacteroidia</taxon>
        <taxon>Bacteroidales</taxon>
        <taxon>Candidatus Colimorpha</taxon>
    </lineage>
</organism>
<evidence type="ECO:0000313" key="1">
    <source>
        <dbReference type="EMBL" id="CDC70361.1"/>
    </source>
</evidence>
<gene>
    <name evidence="1" type="ORF">BN580_00714</name>
</gene>
<reference evidence="1" key="1">
    <citation type="submission" date="2012-11" db="EMBL/GenBank/DDBJ databases">
        <title>Dependencies among metagenomic species, viruses, plasmids and units of genetic variation.</title>
        <authorList>
            <person name="Nielsen H.B."/>
            <person name="Almeida M."/>
            <person name="Juncker A.S."/>
            <person name="Rasmussen S."/>
            <person name="Li J."/>
            <person name="Sunagawa S."/>
            <person name="Plichta D."/>
            <person name="Gautier L."/>
            <person name="Le Chatelier E."/>
            <person name="Peletier E."/>
            <person name="Bonde I."/>
            <person name="Nielsen T."/>
            <person name="Manichanh C."/>
            <person name="Arumugam M."/>
            <person name="Batto J."/>
            <person name="Santos M.B.Q.D."/>
            <person name="Blom N."/>
            <person name="Borruel N."/>
            <person name="Burgdorf K.S."/>
            <person name="Boumezbeur F."/>
            <person name="Casellas F."/>
            <person name="Dore J."/>
            <person name="Guarner F."/>
            <person name="Hansen T."/>
            <person name="Hildebrand F."/>
            <person name="Kaas R.S."/>
            <person name="Kennedy S."/>
            <person name="Kristiansen K."/>
            <person name="Kultima J.R."/>
            <person name="Leonard P."/>
            <person name="Levenez F."/>
            <person name="Lund O."/>
            <person name="Moumen B."/>
            <person name="Le Paslier D."/>
            <person name="Pons N."/>
            <person name="Pedersen O."/>
            <person name="Prifti E."/>
            <person name="Qin J."/>
            <person name="Raes J."/>
            <person name="Tap J."/>
            <person name="Tims S."/>
            <person name="Ussery D.W."/>
            <person name="Yamada T."/>
            <person name="MetaHit consortium"/>
            <person name="Renault P."/>
            <person name="Sicheritz-Ponten T."/>
            <person name="Bork P."/>
            <person name="Wang J."/>
            <person name="Brunak S."/>
            <person name="Ehrlich S.D."/>
        </authorList>
    </citation>
    <scope>NUCLEOTIDE SEQUENCE [LARGE SCALE GENOMIC DNA]</scope>
</reference>
<protein>
    <submittedName>
        <fullName evidence="1">Uncharacterized protein</fullName>
    </submittedName>
</protein>
<accession>R6TR28</accession>
<evidence type="ECO:0000313" key="2">
    <source>
        <dbReference type="Proteomes" id="UP000017938"/>
    </source>
</evidence>
<name>R6TR28_9BACT</name>